<dbReference type="PROSITE" id="PS00678">
    <property type="entry name" value="WD_REPEATS_1"/>
    <property type="match status" value="4"/>
</dbReference>
<evidence type="ECO:0000313" key="7">
    <source>
        <dbReference type="Proteomes" id="UP000322225"/>
    </source>
</evidence>
<feature type="region of interest" description="Disordered" evidence="4">
    <location>
        <begin position="227"/>
        <end position="259"/>
    </location>
</feature>
<dbReference type="GO" id="GO:1990234">
    <property type="term" value="C:transferase complex"/>
    <property type="evidence" value="ECO:0007669"/>
    <property type="project" value="UniProtKB-ARBA"/>
</dbReference>
<keyword evidence="7" id="KW-1185">Reference proteome</keyword>
<protein>
    <recommendedName>
        <fullName evidence="5">F-box domain-containing protein</fullName>
    </recommendedName>
</protein>
<feature type="repeat" description="WD" evidence="3">
    <location>
        <begin position="516"/>
        <end position="557"/>
    </location>
</feature>
<dbReference type="EMBL" id="CP144055">
    <property type="protein sequence ID" value="WWD18720.1"/>
    <property type="molecule type" value="Genomic_DNA"/>
</dbReference>
<dbReference type="GeneID" id="43585666"/>
<evidence type="ECO:0000256" key="3">
    <source>
        <dbReference type="PROSITE-ProRule" id="PRU00221"/>
    </source>
</evidence>
<evidence type="ECO:0000256" key="4">
    <source>
        <dbReference type="SAM" id="MobiDB-lite"/>
    </source>
</evidence>
<evidence type="ECO:0000256" key="2">
    <source>
        <dbReference type="ARBA" id="ARBA00022737"/>
    </source>
</evidence>
<feature type="region of interest" description="Disordered" evidence="4">
    <location>
        <begin position="100"/>
        <end position="120"/>
    </location>
</feature>
<keyword evidence="1 3" id="KW-0853">WD repeat</keyword>
<dbReference type="RefSeq" id="XP_065823326.1">
    <property type="nucleotide sequence ID" value="XM_065967254.1"/>
</dbReference>
<dbReference type="PROSITE" id="PS50294">
    <property type="entry name" value="WD_REPEATS_REGION"/>
    <property type="match status" value="3"/>
</dbReference>
<dbReference type="KEGG" id="ksn:43585666"/>
<dbReference type="InterPro" id="IPR019775">
    <property type="entry name" value="WD40_repeat_CS"/>
</dbReference>
<dbReference type="PANTHER" id="PTHR22847:SF745">
    <property type="entry name" value="F-BOX_WD REPEAT-CONTAINING PROTEIN 7"/>
    <property type="match status" value="1"/>
</dbReference>
<feature type="compositionally biased region" description="Acidic residues" evidence="4">
    <location>
        <begin position="248"/>
        <end position="258"/>
    </location>
</feature>
<feature type="compositionally biased region" description="Polar residues" evidence="4">
    <location>
        <begin position="234"/>
        <end position="243"/>
    </location>
</feature>
<feature type="repeat" description="WD" evidence="3">
    <location>
        <begin position="294"/>
        <end position="325"/>
    </location>
</feature>
<dbReference type="Gene3D" id="1.20.1280.50">
    <property type="match status" value="1"/>
</dbReference>
<feature type="compositionally biased region" description="Low complexity" evidence="4">
    <location>
        <begin position="7"/>
        <end position="25"/>
    </location>
</feature>
<gene>
    <name evidence="6" type="ORF">CI109_103174</name>
</gene>
<dbReference type="InterPro" id="IPR020472">
    <property type="entry name" value="WD40_PAC1"/>
</dbReference>
<keyword evidence="2" id="KW-0677">Repeat</keyword>
<accession>A0AAJ8LK45</accession>
<dbReference type="Gene3D" id="2.130.10.10">
    <property type="entry name" value="YVTN repeat-like/Quinoprotein amine dehydrogenase"/>
    <property type="match status" value="2"/>
</dbReference>
<feature type="compositionally biased region" description="Polar residues" evidence="4">
    <location>
        <begin position="59"/>
        <end position="74"/>
    </location>
</feature>
<feature type="region of interest" description="Disordered" evidence="4">
    <location>
        <begin position="1"/>
        <end position="85"/>
    </location>
</feature>
<dbReference type="AlphaFoldDB" id="A0AAJ8LK45"/>
<reference evidence="6" key="1">
    <citation type="submission" date="2017-08" db="EMBL/GenBank/DDBJ databases">
        <authorList>
            <person name="Cuomo C."/>
            <person name="Billmyre B."/>
            <person name="Heitman J."/>
        </authorList>
    </citation>
    <scope>NUCLEOTIDE SEQUENCE</scope>
    <source>
        <strain evidence="6">CBS 12478</strain>
    </source>
</reference>
<feature type="compositionally biased region" description="Basic and acidic residues" evidence="4">
    <location>
        <begin position="111"/>
        <end position="120"/>
    </location>
</feature>
<dbReference type="PANTHER" id="PTHR22847">
    <property type="entry name" value="WD40 REPEAT PROTEIN"/>
    <property type="match status" value="1"/>
</dbReference>
<feature type="repeat" description="WD" evidence="3">
    <location>
        <begin position="436"/>
        <end position="475"/>
    </location>
</feature>
<dbReference type="PROSITE" id="PS50082">
    <property type="entry name" value="WD_REPEATS_2"/>
    <property type="match status" value="5"/>
</dbReference>
<dbReference type="SMART" id="SM00320">
    <property type="entry name" value="WD40"/>
    <property type="match status" value="7"/>
</dbReference>
<dbReference type="InterPro" id="IPR036047">
    <property type="entry name" value="F-box-like_dom_sf"/>
</dbReference>
<evidence type="ECO:0000256" key="1">
    <source>
        <dbReference type="ARBA" id="ARBA00022574"/>
    </source>
</evidence>
<dbReference type="InterPro" id="IPR001680">
    <property type="entry name" value="WD40_rpt"/>
</dbReference>
<reference evidence="6" key="2">
    <citation type="submission" date="2024-01" db="EMBL/GenBank/DDBJ databases">
        <title>Comparative genomics of Cryptococcus and Kwoniella reveals pathogenesis evolution and contrasting modes of karyotype evolution via chromosome fusion or intercentromeric recombination.</title>
        <authorList>
            <person name="Coelho M.A."/>
            <person name="David-Palma M."/>
            <person name="Shea T."/>
            <person name="Bowers K."/>
            <person name="McGinley-Smith S."/>
            <person name="Mohammad A.W."/>
            <person name="Gnirke A."/>
            <person name="Yurkov A.M."/>
            <person name="Nowrousian M."/>
            <person name="Sun S."/>
            <person name="Cuomo C.A."/>
            <person name="Heitman J."/>
        </authorList>
    </citation>
    <scope>NUCLEOTIDE SEQUENCE</scope>
    <source>
        <strain evidence="6">CBS 12478</strain>
    </source>
</reference>
<dbReference type="InterPro" id="IPR015943">
    <property type="entry name" value="WD40/YVTN_repeat-like_dom_sf"/>
</dbReference>
<dbReference type="InterPro" id="IPR036322">
    <property type="entry name" value="WD40_repeat_dom_sf"/>
</dbReference>
<dbReference type="PROSITE" id="PS50181">
    <property type="entry name" value="FBOX"/>
    <property type="match status" value="1"/>
</dbReference>
<organism evidence="6 7">
    <name type="scientific">Kwoniella shandongensis</name>
    <dbReference type="NCBI Taxonomy" id="1734106"/>
    <lineage>
        <taxon>Eukaryota</taxon>
        <taxon>Fungi</taxon>
        <taxon>Dikarya</taxon>
        <taxon>Basidiomycota</taxon>
        <taxon>Agaricomycotina</taxon>
        <taxon>Tremellomycetes</taxon>
        <taxon>Tremellales</taxon>
        <taxon>Cryptococcaceae</taxon>
        <taxon>Kwoniella</taxon>
    </lineage>
</organism>
<evidence type="ECO:0000313" key="6">
    <source>
        <dbReference type="EMBL" id="WWD18720.1"/>
    </source>
</evidence>
<dbReference type="PRINTS" id="PR00320">
    <property type="entry name" value="GPROTEINBRPT"/>
</dbReference>
<proteinExistence type="predicted"/>
<evidence type="ECO:0000259" key="5">
    <source>
        <dbReference type="PROSITE" id="PS50181"/>
    </source>
</evidence>
<dbReference type="SUPFAM" id="SSF81383">
    <property type="entry name" value="F-box domain"/>
    <property type="match status" value="1"/>
</dbReference>
<feature type="repeat" description="WD" evidence="3">
    <location>
        <begin position="345"/>
        <end position="382"/>
    </location>
</feature>
<sequence length="601" mass="65956">MLSTRNSFASPSSSSQLPSKQNQPSTSSPRTTASNRRRLGNLFASFGIPGSPLRRAAGPSSSESQDGPRSSPSARSKFDGVESRGVGKSFADKMAELTLGTSGSGQVREPGPCRDVGKKKVDDWDWDEGCFVDTESVEHQGRRGEGGCKLLELPDEILLQILLFLPPTISQLRTISLISTHFCDLAQAPILWARTFDATSGYRLSDEAKERAVAVLHPPRGLWDGLSWADSPPESDSSHQTKQVIDPLDSEEIQPGSEEDVRPDEIAIHYPTLYRSRHTLAQHIRSASPHILTLAEHTDSVYCVHLVGRWLITGSRDKTIRVWNLPLCAAEQESETGPILVHTVNAAHEGSVLGLKFDLDQKGKGKMISGSSDCTAKIWEVDFGPTGISIKHLTTFRDHTGSVLDVEVSASHYITCSKDATIRIYDRESRMCLHTLTGHVMPVNCLAVKGEEVVSASGDGSWRIWDLKSGSEVRRGGGEGRGLACIAWKDDYVVTGDNDHLVKLYDANTGRLIRTFDGHSELVRTVALDPQAGLVISGSYDKSVRLWDMHTGQLIKNLDEFHHSLVFDVQMTVNRLISASHDNSVQVLTWGKDLPYNDLFA</sequence>
<dbReference type="Pfam" id="PF12937">
    <property type="entry name" value="F-box-like"/>
    <property type="match status" value="1"/>
</dbReference>
<dbReference type="Pfam" id="PF00400">
    <property type="entry name" value="WD40"/>
    <property type="match status" value="5"/>
</dbReference>
<feature type="domain" description="F-box" evidence="5">
    <location>
        <begin position="147"/>
        <end position="195"/>
    </location>
</feature>
<name>A0AAJ8LK45_9TREE</name>
<dbReference type="InterPro" id="IPR001810">
    <property type="entry name" value="F-box_dom"/>
</dbReference>
<dbReference type="SUPFAM" id="SSF50978">
    <property type="entry name" value="WD40 repeat-like"/>
    <property type="match status" value="1"/>
</dbReference>
<dbReference type="CDD" id="cd00200">
    <property type="entry name" value="WD40"/>
    <property type="match status" value="1"/>
</dbReference>
<dbReference type="Proteomes" id="UP000322225">
    <property type="component" value="Chromosome 5"/>
</dbReference>
<feature type="repeat" description="WD" evidence="3">
    <location>
        <begin position="396"/>
        <end position="435"/>
    </location>
</feature>